<evidence type="ECO:0000313" key="1">
    <source>
        <dbReference type="EMBL" id="PKV11436.1"/>
    </source>
</evidence>
<organism evidence="1 3">
    <name type="scientific">Xanthomonas prunicola</name>
    <dbReference type="NCBI Taxonomy" id="2053930"/>
    <lineage>
        <taxon>Bacteria</taxon>
        <taxon>Pseudomonadati</taxon>
        <taxon>Pseudomonadota</taxon>
        <taxon>Gammaproteobacteria</taxon>
        <taxon>Lysobacterales</taxon>
        <taxon>Lysobacteraceae</taxon>
        <taxon>Xanthomonas</taxon>
    </lineage>
</organism>
<comment type="caution">
    <text evidence="1">The sequence shown here is derived from an EMBL/GenBank/DDBJ whole genome shotgun (WGS) entry which is preliminary data.</text>
</comment>
<evidence type="ECO:0000313" key="3">
    <source>
        <dbReference type="Proteomes" id="UP000233720"/>
    </source>
</evidence>
<evidence type="ECO:0000313" key="2">
    <source>
        <dbReference type="EMBL" id="PKV15770.1"/>
    </source>
</evidence>
<keyword evidence="4" id="KW-1185">Reference proteome</keyword>
<dbReference type="AlphaFoldDB" id="A0A2N3RG47"/>
<protein>
    <submittedName>
        <fullName evidence="1">Uncharacterized protein</fullName>
    </submittedName>
</protein>
<dbReference type="Proteomes" id="UP000233748">
    <property type="component" value="Unassembled WGS sequence"/>
</dbReference>
<reference evidence="3 4" key="1">
    <citation type="submission" date="2017-11" db="EMBL/GenBank/DDBJ databases">
        <title>Xanthomonas prunicola sp. nov., a novel pathogen that affects nectarine (Prunus persica var. nectarine) trees.</title>
        <authorList>
            <person name="Lopez M."/>
            <person name="Lopez-Soriano P."/>
            <person name="Garita-Cambronero J."/>
            <person name="Beltran C."/>
            <person name="Taghouti G."/>
            <person name="Portier P."/>
            <person name="Cubero J."/>
            <person name="Fischer-Le Saux M."/>
            <person name="Marco-Noales E."/>
        </authorList>
    </citation>
    <scope>NUCLEOTIDE SEQUENCE [LARGE SCALE GENOMIC DNA]</scope>
    <source>
        <strain evidence="1 3">CFBP8353</strain>
        <strain evidence="2 4">CFBP8354</strain>
    </source>
</reference>
<dbReference type="RefSeq" id="WP_101364423.1">
    <property type="nucleotide sequence ID" value="NZ_PHKV01000007.1"/>
</dbReference>
<dbReference type="Proteomes" id="UP000233720">
    <property type="component" value="Unassembled WGS sequence"/>
</dbReference>
<dbReference type="EMBL" id="PHKV01000007">
    <property type="protein sequence ID" value="PKV11436.1"/>
    <property type="molecule type" value="Genomic_DNA"/>
</dbReference>
<proteinExistence type="predicted"/>
<gene>
    <name evidence="1" type="ORF">XpruCFBP8353_17900</name>
    <name evidence="2" type="ORF">XpruCFBP8354_17200</name>
</gene>
<evidence type="ECO:0000313" key="4">
    <source>
        <dbReference type="Proteomes" id="UP000233748"/>
    </source>
</evidence>
<accession>A0A2N3RG47</accession>
<dbReference type="OrthoDB" id="6059230at2"/>
<name>A0A2N3RG47_9XANT</name>
<dbReference type="EMBL" id="PHKW01000006">
    <property type="protein sequence ID" value="PKV15770.1"/>
    <property type="molecule type" value="Genomic_DNA"/>
</dbReference>
<sequence>MSELPITTADVGGRGRGRVFAMAPDDPDGAATIARKIKHPGYRCQALSRAAKFSSGAKRSSLLKAAIEAAYEQSEPNPIVTVASWPVAVMAEASPAQAADVIRQLLGVAETERHNLRRAHALQALARCVCHLPELLGLIVPALAAAILGGAGPRMDRVIRDTCELVRITNPELLYSLALHHKSNQQQKKLLASI</sequence>